<evidence type="ECO:0000313" key="2">
    <source>
        <dbReference type="EMBL" id="SNS71544.1"/>
    </source>
</evidence>
<evidence type="ECO:0000256" key="1">
    <source>
        <dbReference type="SAM" id="MobiDB-lite"/>
    </source>
</evidence>
<reference evidence="3" key="1">
    <citation type="submission" date="2017-06" db="EMBL/GenBank/DDBJ databases">
        <authorList>
            <person name="Varghese N."/>
            <person name="Submissions S."/>
        </authorList>
    </citation>
    <scope>NUCLEOTIDE SEQUENCE [LARGE SCALE GENOMIC DNA]</scope>
    <source>
        <strain evidence="3">DSM 22348</strain>
    </source>
</reference>
<dbReference type="NCBIfam" id="TIGR01643">
    <property type="entry name" value="YD_repeat_2x"/>
    <property type="match status" value="2"/>
</dbReference>
<dbReference type="PANTHER" id="PTHR32305:SF15">
    <property type="entry name" value="PROTEIN RHSA-RELATED"/>
    <property type="match status" value="1"/>
</dbReference>
<keyword evidence="3" id="KW-1185">Reference proteome</keyword>
<dbReference type="PANTHER" id="PTHR32305">
    <property type="match status" value="1"/>
</dbReference>
<dbReference type="Proteomes" id="UP000198407">
    <property type="component" value="Unassembled WGS sequence"/>
</dbReference>
<dbReference type="InterPro" id="IPR006530">
    <property type="entry name" value="YD"/>
</dbReference>
<feature type="region of interest" description="Disordered" evidence="1">
    <location>
        <begin position="250"/>
        <end position="271"/>
    </location>
</feature>
<dbReference type="InterPro" id="IPR050708">
    <property type="entry name" value="T6SS_VgrG/RHS"/>
</dbReference>
<dbReference type="RefSeq" id="WP_052419405.1">
    <property type="nucleotide sequence ID" value="NZ_FZOL01000013.1"/>
</dbReference>
<sequence>MTSKTAIQSNAFNFMSFMQSSVDPRTGQYTLSVSLPELKSNALCGPDLPLRLDFNPLNMIDSGYGLGWNLNLSQYTPADSLLTLYTGETFKVTGSGEEPAIKERKLLSFRFFVDDENTYRIVHKSGLVEILKAAGSADQRVALPRWIHAPSGHRLELEYASYNGSQRLASVRDQHGELLRVLRETSALKILAAPFEDVPGKRVLMDMTAGLVREIVLPSADLASWRLRYDTLRGVTCLVEVQTPVGGRETIDYLDPGHPFPGSTPRPSLPRVTRHRLEPGFGQPPMEVDYTYSVGNFLGNGSAIEYQVDGLDQLYKIDHTYQYDSTAEHRVDGVVVRTVKRVYNRFHLLIEETTRQNRFIRRTLNTYHAEDVNFDQQPNQFQLPKRVETRWELADDASRWRSEALETGFDEHGNLTLEIDASGIATRHTYYAVTGEDGCPADPDGFVRSLKQTSVTPAPDGEGEAPVLITGFRYEAFAPLDGMPVKPWLGNTQESLSEGGRMLSLVQREYVLTPGDATHHGRLLREIETFNGIPRVTAFTYALVPGEGVLRTVETLNAADGTRKTTTLEHSLVLGEAVLTRDDNDVEIRYAYDDLRRVVSETVAPGTPFAASRFYSYSLTRLHGQQASQEMVDVKNVHTRTWVDGLNRAVREEREDVDGGTRAWRDIWIGQFDELGQQIGEIEYDWLGPDTRALPRTIAYDDWGQQCCVTGPDGVAQHEETDPIGTPASNGPILRVWKQATGASALRGGETVTWLNRFDKPARIERFDLAGERVSLHEYRYDGLGRTHGETDARDLDTEYRYDVFSRLIETRLPGGSVVTRRYVEHAADDLPTRISVDGKVLGEQTFDGLLRMSSSTTGGRLRLYTYDPGQTQPSQVTTPAGKSILYEYQPQLGDEPSLRQVVGEPASEYDYDHQNARLTYCHEPNDELHRDYFSTGELKSETRRHNGQYYEMHYSYSLRGRQLAYTDVLGQTQEYRYDGFGRLFHTELGSTVTELGYDDLGRLRSIDTRDQGQRVHTLIDYDEFDREVLRTFEFGQLTQYLSQTYNEVDALATRTLEEGDEVLRAETYQYDARGRLYNYTCSGSQPPVDAYGQVIVSQLFLFDGLDNMTRVITQSPQATNRADYHYDNPADPAQLTSITNNAAAYPGEILLEYDADGNLIRDEQGRQLAYDALGRLLTVSDTAGAQAGSYRYDPLDRLASLSDAQGTGRRFYREDELASLVQGEEGTTFMRAAGNLLAERQSGLATPPEAEEGAAR</sequence>
<dbReference type="STRING" id="1215104.GCA_000730585_03747"/>
<gene>
    <name evidence="2" type="ORF">SAMN05444352_113121</name>
</gene>
<dbReference type="AlphaFoldDB" id="A0A239GTZ4"/>
<dbReference type="Gene3D" id="2.180.10.10">
    <property type="entry name" value="RHS repeat-associated core"/>
    <property type="match status" value="2"/>
</dbReference>
<name>A0A239GTZ4_9PSED</name>
<accession>A0A239GTZ4</accession>
<feature type="compositionally biased region" description="Pro residues" evidence="1">
    <location>
        <begin position="258"/>
        <end position="268"/>
    </location>
</feature>
<proteinExistence type="predicted"/>
<dbReference type="Pfam" id="PF05593">
    <property type="entry name" value="RHS_repeat"/>
    <property type="match status" value="1"/>
</dbReference>
<dbReference type="OrthoDB" id="5862074at2"/>
<protein>
    <submittedName>
        <fullName evidence="2">YD repeat-containing protein</fullName>
    </submittedName>
</protein>
<dbReference type="InterPro" id="IPR031325">
    <property type="entry name" value="RHS_repeat"/>
</dbReference>
<organism evidence="2 3">
    <name type="scientific">Pseudomonas japonica</name>
    <dbReference type="NCBI Taxonomy" id="256466"/>
    <lineage>
        <taxon>Bacteria</taxon>
        <taxon>Pseudomonadati</taxon>
        <taxon>Pseudomonadota</taxon>
        <taxon>Gammaproteobacteria</taxon>
        <taxon>Pseudomonadales</taxon>
        <taxon>Pseudomonadaceae</taxon>
        <taxon>Pseudomonas</taxon>
    </lineage>
</organism>
<evidence type="ECO:0000313" key="3">
    <source>
        <dbReference type="Proteomes" id="UP000198407"/>
    </source>
</evidence>
<dbReference type="EMBL" id="FZOL01000013">
    <property type="protein sequence ID" value="SNS71544.1"/>
    <property type="molecule type" value="Genomic_DNA"/>
</dbReference>